<evidence type="ECO:0000313" key="3">
    <source>
        <dbReference type="Proteomes" id="UP000774000"/>
    </source>
</evidence>
<dbReference type="AlphaFoldDB" id="A0A938XPP1"/>
<dbReference type="Gene3D" id="3.30.460.10">
    <property type="entry name" value="Beta Polymerase, domain 2"/>
    <property type="match status" value="1"/>
</dbReference>
<dbReference type="RefSeq" id="WP_204702093.1">
    <property type="nucleotide sequence ID" value="NZ_JAFBDQ010000011.1"/>
</dbReference>
<sequence length="137" mass="15928">MIDKSNVKKIIKEYCAKNKNIIAVYLFGSLARGTFSKNSDIDLSLMVNRELNKMEKFNLKLEVAVDLEELLDREVDIIIFSNADLRLKHQIIKGELILGKNNKLRVREESKAVSEYLDMKYFYDKYEEELGKGFLNG</sequence>
<evidence type="ECO:0000313" key="2">
    <source>
        <dbReference type="EMBL" id="MBM7557338.1"/>
    </source>
</evidence>
<dbReference type="InterPro" id="IPR052930">
    <property type="entry name" value="TA_antitoxin_MntA"/>
</dbReference>
<name>A0A938XPP1_9FIRM</name>
<dbReference type="Pfam" id="PF18765">
    <property type="entry name" value="Polbeta"/>
    <property type="match status" value="1"/>
</dbReference>
<proteinExistence type="predicted"/>
<dbReference type="PANTHER" id="PTHR43852">
    <property type="entry name" value="NUCLEOTIDYLTRANSFERASE"/>
    <property type="match status" value="1"/>
</dbReference>
<comment type="caution">
    <text evidence="2">The sequence shown here is derived from an EMBL/GenBank/DDBJ whole genome shotgun (WGS) entry which is preliminary data.</text>
</comment>
<dbReference type="SUPFAM" id="SSF81301">
    <property type="entry name" value="Nucleotidyltransferase"/>
    <property type="match status" value="1"/>
</dbReference>
<evidence type="ECO:0000259" key="1">
    <source>
        <dbReference type="Pfam" id="PF18765"/>
    </source>
</evidence>
<accession>A0A938XPP1</accession>
<reference evidence="2" key="1">
    <citation type="submission" date="2021-01" db="EMBL/GenBank/DDBJ databases">
        <title>Genomic Encyclopedia of Type Strains, Phase IV (KMG-IV): sequencing the most valuable type-strain genomes for metagenomic binning, comparative biology and taxonomic classification.</title>
        <authorList>
            <person name="Goeker M."/>
        </authorList>
    </citation>
    <scope>NUCLEOTIDE SEQUENCE</scope>
    <source>
        <strain evidence="2">DSM 23230</strain>
    </source>
</reference>
<feature type="domain" description="Polymerase beta nucleotidyltransferase" evidence="1">
    <location>
        <begin position="11"/>
        <end position="102"/>
    </location>
</feature>
<dbReference type="InterPro" id="IPR043519">
    <property type="entry name" value="NT_sf"/>
</dbReference>
<dbReference type="CDD" id="cd05403">
    <property type="entry name" value="NT_KNTase_like"/>
    <property type="match status" value="1"/>
</dbReference>
<dbReference type="EMBL" id="JAFBDQ010000011">
    <property type="protein sequence ID" value="MBM7557338.1"/>
    <property type="molecule type" value="Genomic_DNA"/>
</dbReference>
<dbReference type="InterPro" id="IPR041633">
    <property type="entry name" value="Polbeta"/>
</dbReference>
<dbReference type="Proteomes" id="UP000774000">
    <property type="component" value="Unassembled WGS sequence"/>
</dbReference>
<dbReference type="NCBIfam" id="NF047752">
    <property type="entry name" value="MntA_antitoxin"/>
    <property type="match status" value="1"/>
</dbReference>
<protein>
    <submittedName>
        <fullName evidence="2">Nucleotidyltransferase</fullName>
    </submittedName>
</protein>
<keyword evidence="3" id="KW-1185">Reference proteome</keyword>
<dbReference type="PANTHER" id="PTHR43852:SF3">
    <property type="entry name" value="NUCLEOTIDYLTRANSFERASE"/>
    <property type="match status" value="1"/>
</dbReference>
<gene>
    <name evidence="2" type="ORF">JOC47_002204</name>
</gene>
<organism evidence="2 3">
    <name type="scientific">Halanaerobacter jeridensis</name>
    <dbReference type="NCBI Taxonomy" id="706427"/>
    <lineage>
        <taxon>Bacteria</taxon>
        <taxon>Bacillati</taxon>
        <taxon>Bacillota</taxon>
        <taxon>Clostridia</taxon>
        <taxon>Halanaerobiales</taxon>
        <taxon>Halobacteroidaceae</taxon>
        <taxon>Halanaerobacter</taxon>
    </lineage>
</organism>